<dbReference type="GO" id="GO:0016787">
    <property type="term" value="F:hydrolase activity"/>
    <property type="evidence" value="ECO:0007669"/>
    <property type="project" value="UniProtKB-UniRule"/>
</dbReference>
<feature type="domain" description="PNPLA" evidence="6">
    <location>
        <begin position="196"/>
        <end position="356"/>
    </location>
</feature>
<name>A0A5C5TYT7_9GAMM</name>
<keyword evidence="8" id="KW-1185">Reference proteome</keyword>
<dbReference type="GO" id="GO:0016042">
    <property type="term" value="P:lipid catabolic process"/>
    <property type="evidence" value="ECO:0007669"/>
    <property type="project" value="UniProtKB-UniRule"/>
</dbReference>
<organism evidence="7 8">
    <name type="scientific">Luteimonas wenzhouensis</name>
    <dbReference type="NCBI Taxonomy" id="2599615"/>
    <lineage>
        <taxon>Bacteria</taxon>
        <taxon>Pseudomonadati</taxon>
        <taxon>Pseudomonadota</taxon>
        <taxon>Gammaproteobacteria</taxon>
        <taxon>Lysobacterales</taxon>
        <taxon>Lysobacteraceae</taxon>
        <taxon>Luteimonas</taxon>
    </lineage>
</organism>
<keyword evidence="3 4" id="KW-0443">Lipid metabolism</keyword>
<protein>
    <recommendedName>
        <fullName evidence="6">PNPLA domain-containing protein</fullName>
    </recommendedName>
</protein>
<reference evidence="7 8" key="1">
    <citation type="submission" date="2019-07" db="EMBL/GenBank/DDBJ databases">
        <title>Luteimonas sp. YD-1 nov., isolated from acidic soil.</title>
        <authorList>
            <person name="Zhou J."/>
        </authorList>
    </citation>
    <scope>NUCLEOTIDE SEQUENCE [LARGE SCALE GENOMIC DNA]</scope>
    <source>
        <strain evidence="7 8">YD-1</strain>
    </source>
</reference>
<evidence type="ECO:0000259" key="6">
    <source>
        <dbReference type="PROSITE" id="PS51635"/>
    </source>
</evidence>
<feature type="active site" description="Nucleophile" evidence="4">
    <location>
        <position position="229"/>
    </location>
</feature>
<dbReference type="Proteomes" id="UP000315949">
    <property type="component" value="Unassembled WGS sequence"/>
</dbReference>
<evidence type="ECO:0000256" key="2">
    <source>
        <dbReference type="ARBA" id="ARBA00022963"/>
    </source>
</evidence>
<comment type="caution">
    <text evidence="7">The sequence shown here is derived from an EMBL/GenBank/DDBJ whole genome shotgun (WGS) entry which is preliminary data.</text>
</comment>
<evidence type="ECO:0000256" key="4">
    <source>
        <dbReference type="PROSITE-ProRule" id="PRU01161"/>
    </source>
</evidence>
<evidence type="ECO:0000256" key="3">
    <source>
        <dbReference type="ARBA" id="ARBA00023098"/>
    </source>
</evidence>
<dbReference type="InterPro" id="IPR050301">
    <property type="entry name" value="NTE"/>
</dbReference>
<feature type="compositionally biased region" description="Basic and acidic residues" evidence="5">
    <location>
        <begin position="16"/>
        <end position="25"/>
    </location>
</feature>
<dbReference type="Gene3D" id="3.40.1090.10">
    <property type="entry name" value="Cytosolic phospholipase A2 catalytic domain"/>
    <property type="match status" value="2"/>
</dbReference>
<sequence length="479" mass="51522">MFGGAAAPAAGVRLPRPLDRREDPAHGLAAAGHPLPRQLVPRCLGPRSRGPAQLLGRPDQRRARTRRHGARPRRGGARPPAGRQLRHLLRPGPGRGHDRVQRQGRALGGRRTLAFAAAGPAPARRPLRAQGALQRLARTADGRAALRRRRRDRRSAGAARAGQVAAAAGVVELRALSVAAAGGGVRIAPRGEPIALVLGAGGARGLAQIGVIEVLEERGFRIEAVCGSSSGALVGGIFATGRLRQFHQRLRTMSRRDFLRLLDPGWRRSGVLRGARLVDAMREVVGDPPIESLPVAFTAVAVDLERQREVWIREGRLWDALRASFAIPGLFTPHRVNGRALVDGGLLAPLPIAATRLSDAHRLVAVDMHGWPRRPPGEPARAQPEDGGPTITSRLGQWLERAAGGDEGDAMRMGLPEIMARSLDTMQAQISRVQLALDPPELLIRIPRDVCSFYEFWRAAELIDVGRAVATRALDAAGY</sequence>
<feature type="compositionally biased region" description="Basic residues" evidence="5">
    <location>
        <begin position="63"/>
        <end position="76"/>
    </location>
</feature>
<dbReference type="PANTHER" id="PTHR14226">
    <property type="entry name" value="NEUROPATHY TARGET ESTERASE/SWISS CHEESE D.MELANOGASTER"/>
    <property type="match status" value="1"/>
</dbReference>
<feature type="region of interest" description="Disordered" evidence="5">
    <location>
        <begin position="370"/>
        <end position="390"/>
    </location>
</feature>
<evidence type="ECO:0000313" key="8">
    <source>
        <dbReference type="Proteomes" id="UP000315949"/>
    </source>
</evidence>
<comment type="caution">
    <text evidence="4">Lacks conserved residue(s) required for the propagation of feature annotation.</text>
</comment>
<feature type="short sequence motif" description="GXSXG" evidence="4">
    <location>
        <begin position="227"/>
        <end position="231"/>
    </location>
</feature>
<dbReference type="Pfam" id="PF01734">
    <property type="entry name" value="Patatin"/>
    <property type="match status" value="1"/>
</dbReference>
<feature type="region of interest" description="Disordered" evidence="5">
    <location>
        <begin position="139"/>
        <end position="159"/>
    </location>
</feature>
<dbReference type="OrthoDB" id="5290098at2"/>
<dbReference type="SUPFAM" id="SSF52151">
    <property type="entry name" value="FabD/lysophospholipase-like"/>
    <property type="match status" value="1"/>
</dbReference>
<dbReference type="EMBL" id="VOHE01000004">
    <property type="protein sequence ID" value="TWT18924.1"/>
    <property type="molecule type" value="Genomic_DNA"/>
</dbReference>
<dbReference type="InterPro" id="IPR002641">
    <property type="entry name" value="PNPLA_dom"/>
</dbReference>
<gene>
    <name evidence="7" type="ORF">FQY79_09855</name>
</gene>
<keyword evidence="1 4" id="KW-0378">Hydrolase</keyword>
<keyword evidence="2 4" id="KW-0442">Lipid degradation</keyword>
<evidence type="ECO:0000256" key="5">
    <source>
        <dbReference type="SAM" id="MobiDB-lite"/>
    </source>
</evidence>
<accession>A0A5C5TYT7</accession>
<evidence type="ECO:0000313" key="7">
    <source>
        <dbReference type="EMBL" id="TWT18924.1"/>
    </source>
</evidence>
<feature type="short sequence motif" description="DGA/G" evidence="4">
    <location>
        <begin position="343"/>
        <end position="345"/>
    </location>
</feature>
<dbReference type="PANTHER" id="PTHR14226:SF76">
    <property type="entry name" value="NTE FAMILY PROTEIN RSSA"/>
    <property type="match status" value="1"/>
</dbReference>
<dbReference type="AlphaFoldDB" id="A0A5C5TYT7"/>
<evidence type="ECO:0000256" key="1">
    <source>
        <dbReference type="ARBA" id="ARBA00022801"/>
    </source>
</evidence>
<proteinExistence type="predicted"/>
<feature type="active site" description="Proton acceptor" evidence="4">
    <location>
        <position position="343"/>
    </location>
</feature>
<dbReference type="PROSITE" id="PS51635">
    <property type="entry name" value="PNPLA"/>
    <property type="match status" value="1"/>
</dbReference>
<feature type="region of interest" description="Disordered" evidence="5">
    <location>
        <begin position="1"/>
        <end position="106"/>
    </location>
</feature>
<dbReference type="InterPro" id="IPR016035">
    <property type="entry name" value="Acyl_Trfase/lysoPLipase"/>
</dbReference>